<organism evidence="2 3">
    <name type="scientific">Candidatus Moanibacter tarae</name>
    <dbReference type="NCBI Taxonomy" id="2200854"/>
    <lineage>
        <taxon>Bacteria</taxon>
        <taxon>Pseudomonadati</taxon>
        <taxon>Verrucomicrobiota</taxon>
        <taxon>Opitutia</taxon>
        <taxon>Puniceicoccales</taxon>
        <taxon>Puniceicoccales incertae sedis</taxon>
        <taxon>Candidatus Moanibacter</taxon>
    </lineage>
</organism>
<dbReference type="PANTHER" id="PTHR42879">
    <property type="entry name" value="3-OXOACYL-(ACYL-CARRIER-PROTEIN) REDUCTASE"/>
    <property type="match status" value="1"/>
</dbReference>
<dbReference type="KEGG" id="mtar:DF168_00231"/>
<dbReference type="FunFam" id="3.40.50.720:FF:000084">
    <property type="entry name" value="Short-chain dehydrogenase reductase"/>
    <property type="match status" value="1"/>
</dbReference>
<dbReference type="InterPro" id="IPR036291">
    <property type="entry name" value="NAD(P)-bd_dom_sf"/>
</dbReference>
<proteinExistence type="inferred from homology"/>
<gene>
    <name evidence="2" type="primary">fabG_3</name>
    <name evidence="2" type="ORF">DF168_00231</name>
</gene>
<dbReference type="InterPro" id="IPR020904">
    <property type="entry name" value="Sc_DH/Rdtase_CS"/>
</dbReference>
<dbReference type="CDD" id="cd05233">
    <property type="entry name" value="SDR_c"/>
    <property type="match status" value="1"/>
</dbReference>
<dbReference type="Pfam" id="PF13561">
    <property type="entry name" value="adh_short_C2"/>
    <property type="match status" value="1"/>
</dbReference>
<accession>A0A2Z4AGI0</accession>
<dbReference type="GO" id="GO:0004316">
    <property type="term" value="F:3-oxoacyl-[acyl-carrier-protein] reductase (NADPH) activity"/>
    <property type="evidence" value="ECO:0007669"/>
    <property type="project" value="UniProtKB-EC"/>
</dbReference>
<name>A0A2Z4AGI0_9BACT</name>
<dbReference type="PRINTS" id="PR00080">
    <property type="entry name" value="SDRFAMILY"/>
</dbReference>
<dbReference type="InterPro" id="IPR050259">
    <property type="entry name" value="SDR"/>
</dbReference>
<dbReference type="PROSITE" id="PS00061">
    <property type="entry name" value="ADH_SHORT"/>
    <property type="match status" value="1"/>
</dbReference>
<dbReference type="Proteomes" id="UP000247465">
    <property type="component" value="Chromosome"/>
</dbReference>
<dbReference type="AlphaFoldDB" id="A0A2Z4AGI0"/>
<dbReference type="GO" id="GO:0032787">
    <property type="term" value="P:monocarboxylic acid metabolic process"/>
    <property type="evidence" value="ECO:0007669"/>
    <property type="project" value="UniProtKB-ARBA"/>
</dbReference>
<reference evidence="2 3" key="1">
    <citation type="submission" date="2018-06" db="EMBL/GenBank/DDBJ databases">
        <title>Draft Genome Sequence of a Novel Marine Bacterium Related to the Verrucomicrobia.</title>
        <authorList>
            <person name="Vosseberg J."/>
            <person name="Martijn J."/>
            <person name="Ettema T.J.G."/>
        </authorList>
    </citation>
    <scope>NUCLEOTIDE SEQUENCE [LARGE SCALE GENOMIC DNA]</scope>
    <source>
        <strain evidence="2">TARA_B100001123</strain>
    </source>
</reference>
<dbReference type="Gene3D" id="3.40.50.720">
    <property type="entry name" value="NAD(P)-binding Rossmann-like Domain"/>
    <property type="match status" value="1"/>
</dbReference>
<dbReference type="SUPFAM" id="SSF51735">
    <property type="entry name" value="NAD(P)-binding Rossmann-fold domains"/>
    <property type="match status" value="1"/>
</dbReference>
<sequence>MTYERLDVRNPIAVKKSVDSIRDRFERIDIWINNAGVAHKGTVVDLDPTEWDTDIDVMLNGAFYCANQVGKIMLEQGSGNMINIASVNGLLAQKARASYCSAKAGLIMLTKVLASEWAEHGVRVNAVAPGVVMTDLVQEGIRKGIATEETYLGRIPMGRLGNLQEVVESVLFLANDEESSFITGEILRVDGGWTSYHFYHPFQSKS</sequence>
<evidence type="ECO:0000256" key="1">
    <source>
        <dbReference type="ARBA" id="ARBA00006484"/>
    </source>
</evidence>
<dbReference type="EMBL" id="CP029803">
    <property type="protein sequence ID" value="AWT59057.1"/>
    <property type="molecule type" value="Genomic_DNA"/>
</dbReference>
<evidence type="ECO:0000313" key="3">
    <source>
        <dbReference type="Proteomes" id="UP000247465"/>
    </source>
</evidence>
<dbReference type="PANTHER" id="PTHR42879:SF2">
    <property type="entry name" value="3-OXOACYL-[ACYL-CARRIER-PROTEIN] REDUCTASE FABG"/>
    <property type="match status" value="1"/>
</dbReference>
<dbReference type="EC" id="1.1.1.100" evidence="2"/>
<dbReference type="InterPro" id="IPR002347">
    <property type="entry name" value="SDR_fam"/>
</dbReference>
<dbReference type="PRINTS" id="PR00081">
    <property type="entry name" value="GDHRDH"/>
</dbReference>
<evidence type="ECO:0000313" key="2">
    <source>
        <dbReference type="EMBL" id="AWT59057.1"/>
    </source>
</evidence>
<comment type="similarity">
    <text evidence="1">Belongs to the short-chain dehydrogenases/reductases (SDR) family.</text>
</comment>
<protein>
    <submittedName>
        <fullName evidence="2">3-oxoacyl-[acyl-carrier-protein] reductase</fullName>
        <ecNumber evidence="2">1.1.1.100</ecNumber>
    </submittedName>
</protein>
<keyword evidence="2" id="KW-0560">Oxidoreductase</keyword>